<dbReference type="AlphaFoldDB" id="A0A2P2MVB8"/>
<organism evidence="2">
    <name type="scientific">Rhizophora mucronata</name>
    <name type="common">Asiatic mangrove</name>
    <dbReference type="NCBI Taxonomy" id="61149"/>
    <lineage>
        <taxon>Eukaryota</taxon>
        <taxon>Viridiplantae</taxon>
        <taxon>Streptophyta</taxon>
        <taxon>Embryophyta</taxon>
        <taxon>Tracheophyta</taxon>
        <taxon>Spermatophyta</taxon>
        <taxon>Magnoliopsida</taxon>
        <taxon>eudicotyledons</taxon>
        <taxon>Gunneridae</taxon>
        <taxon>Pentapetalae</taxon>
        <taxon>rosids</taxon>
        <taxon>fabids</taxon>
        <taxon>Malpighiales</taxon>
        <taxon>Rhizophoraceae</taxon>
        <taxon>Rhizophora</taxon>
    </lineage>
</organism>
<protein>
    <submittedName>
        <fullName evidence="2">Uncharacterized protein</fullName>
    </submittedName>
</protein>
<accession>A0A2P2MVB8</accession>
<name>A0A2P2MVB8_RHIMU</name>
<dbReference type="EMBL" id="GGEC01053680">
    <property type="protein sequence ID" value="MBX34164.1"/>
    <property type="molecule type" value="Transcribed_RNA"/>
</dbReference>
<reference evidence="2" key="1">
    <citation type="submission" date="2018-02" db="EMBL/GenBank/DDBJ databases">
        <title>Rhizophora mucronata_Transcriptome.</title>
        <authorList>
            <person name="Meera S.P."/>
            <person name="Sreeshan A."/>
            <person name="Augustine A."/>
        </authorList>
    </citation>
    <scope>NUCLEOTIDE SEQUENCE</scope>
    <source>
        <tissue evidence="2">Leaf</tissue>
    </source>
</reference>
<evidence type="ECO:0000256" key="1">
    <source>
        <dbReference type="SAM" id="MobiDB-lite"/>
    </source>
</evidence>
<sequence>MIDAGKPLLSPQPRRRVTGKPAMPQRQRSLGRDIGHAASETYLLTRLTITLLRYLGYLFLSMRARTHALGLSCILLLVLLDVCIRATRGVII</sequence>
<feature type="region of interest" description="Disordered" evidence="1">
    <location>
        <begin position="1"/>
        <end position="31"/>
    </location>
</feature>
<proteinExistence type="predicted"/>
<evidence type="ECO:0000313" key="2">
    <source>
        <dbReference type="EMBL" id="MBX34164.1"/>
    </source>
</evidence>